<name>A0A5B7IIS5_PORTR</name>
<comment type="caution">
    <text evidence="2">The sequence shown here is derived from an EMBL/GenBank/DDBJ whole genome shotgun (WGS) entry which is preliminary data.</text>
</comment>
<evidence type="ECO:0000256" key="1">
    <source>
        <dbReference type="SAM" id="MobiDB-lite"/>
    </source>
</evidence>
<feature type="compositionally biased region" description="Basic and acidic residues" evidence="1">
    <location>
        <begin position="181"/>
        <end position="195"/>
    </location>
</feature>
<reference evidence="2 3" key="1">
    <citation type="submission" date="2019-05" db="EMBL/GenBank/DDBJ databases">
        <title>Another draft genome of Portunus trituberculatus and its Hox gene families provides insights of decapod evolution.</title>
        <authorList>
            <person name="Jeong J.-H."/>
            <person name="Song I."/>
            <person name="Kim S."/>
            <person name="Choi T."/>
            <person name="Kim D."/>
            <person name="Ryu S."/>
            <person name="Kim W."/>
        </authorList>
    </citation>
    <scope>NUCLEOTIDE SEQUENCE [LARGE SCALE GENOMIC DNA]</scope>
    <source>
        <tissue evidence="2">Muscle</tissue>
    </source>
</reference>
<evidence type="ECO:0000313" key="2">
    <source>
        <dbReference type="EMBL" id="MPC82185.1"/>
    </source>
</evidence>
<dbReference type="Proteomes" id="UP000324222">
    <property type="component" value="Unassembled WGS sequence"/>
</dbReference>
<organism evidence="2 3">
    <name type="scientific">Portunus trituberculatus</name>
    <name type="common">Swimming crab</name>
    <name type="synonym">Neptunus trituberculatus</name>
    <dbReference type="NCBI Taxonomy" id="210409"/>
    <lineage>
        <taxon>Eukaryota</taxon>
        <taxon>Metazoa</taxon>
        <taxon>Ecdysozoa</taxon>
        <taxon>Arthropoda</taxon>
        <taxon>Crustacea</taxon>
        <taxon>Multicrustacea</taxon>
        <taxon>Malacostraca</taxon>
        <taxon>Eumalacostraca</taxon>
        <taxon>Eucarida</taxon>
        <taxon>Decapoda</taxon>
        <taxon>Pleocyemata</taxon>
        <taxon>Brachyura</taxon>
        <taxon>Eubrachyura</taxon>
        <taxon>Portunoidea</taxon>
        <taxon>Portunidae</taxon>
        <taxon>Portuninae</taxon>
        <taxon>Portunus</taxon>
    </lineage>
</organism>
<dbReference type="InterPro" id="IPR013083">
    <property type="entry name" value="Znf_RING/FYVE/PHD"/>
</dbReference>
<sequence length="195" mass="23196">MELYEEQGMCRIAASAIALTCRCIMQVPDAPASRRIFAKLVLEVNDFFLVMEKFQIKGTIIEELRRYHKRCLSFIAARMKKLRFTDLTLPEPLQEENQSVPWRYIDWRTGRIMETPLRLESGEVVDRGTLLIMMLSEPFRGHMDIPPRNFMYEPMPELQEKISIWKEQQKQKVLAYQQEQNRQKQEHQQEDGCQE</sequence>
<keyword evidence="3" id="KW-1185">Reference proteome</keyword>
<dbReference type="Gene3D" id="3.30.40.10">
    <property type="entry name" value="Zinc/RING finger domain, C3HC4 (zinc finger)"/>
    <property type="match status" value="1"/>
</dbReference>
<dbReference type="AlphaFoldDB" id="A0A5B7IIS5"/>
<proteinExistence type="predicted"/>
<feature type="region of interest" description="Disordered" evidence="1">
    <location>
        <begin position="176"/>
        <end position="195"/>
    </location>
</feature>
<protein>
    <submittedName>
        <fullName evidence="2">Uncharacterized protein</fullName>
    </submittedName>
</protein>
<evidence type="ECO:0000313" key="3">
    <source>
        <dbReference type="Proteomes" id="UP000324222"/>
    </source>
</evidence>
<accession>A0A5B7IIS5</accession>
<gene>
    <name evidence="2" type="ORF">E2C01_076833</name>
</gene>
<dbReference type="EMBL" id="VSRR010059071">
    <property type="protein sequence ID" value="MPC82185.1"/>
    <property type="molecule type" value="Genomic_DNA"/>
</dbReference>